<dbReference type="OrthoDB" id="427368at2759"/>
<dbReference type="SUPFAM" id="SSF101908">
    <property type="entry name" value="Putative isomerase YbhE"/>
    <property type="match status" value="1"/>
</dbReference>
<dbReference type="STRING" id="280699.M1VHB3"/>
<dbReference type="InterPro" id="IPR048591">
    <property type="entry name" value="WDHD1/CFT4_hel"/>
</dbReference>
<dbReference type="Pfam" id="PF20946">
    <property type="entry name" value="Ctf4_C"/>
    <property type="match status" value="1"/>
</dbReference>
<dbReference type="KEGG" id="cme:CYME_CMS062C"/>
<feature type="compositionally biased region" description="Basic and acidic residues" evidence="5">
    <location>
        <begin position="1051"/>
        <end position="1060"/>
    </location>
</feature>
<evidence type="ECO:0000256" key="2">
    <source>
        <dbReference type="ARBA" id="ARBA00022574"/>
    </source>
</evidence>
<protein>
    <submittedName>
        <fullName evidence="8">Similar to chromosome segregation protein SepB</fullName>
    </submittedName>
</protein>
<evidence type="ECO:0000259" key="7">
    <source>
        <dbReference type="Pfam" id="PF20946"/>
    </source>
</evidence>
<dbReference type="GO" id="GO:0003682">
    <property type="term" value="F:chromatin binding"/>
    <property type="evidence" value="ECO:0007669"/>
    <property type="project" value="TreeGrafter"/>
</dbReference>
<dbReference type="OMA" id="HASWARI"/>
<feature type="compositionally biased region" description="Polar residues" evidence="5">
    <location>
        <begin position="1144"/>
        <end position="1162"/>
    </location>
</feature>
<dbReference type="Gramene" id="CMS062CT">
    <property type="protein sequence ID" value="CMS062CT"/>
    <property type="gene ID" value="CMS062C"/>
</dbReference>
<dbReference type="GO" id="GO:0043596">
    <property type="term" value="C:nuclear replication fork"/>
    <property type="evidence" value="ECO:0007669"/>
    <property type="project" value="TreeGrafter"/>
</dbReference>
<dbReference type="GO" id="GO:0000278">
    <property type="term" value="P:mitotic cell cycle"/>
    <property type="evidence" value="ECO:0007669"/>
    <property type="project" value="TreeGrafter"/>
</dbReference>
<accession>M1VHB3</accession>
<keyword evidence="3" id="KW-0677">Repeat</keyword>
<feature type="domain" description="WDHD1/CFT4 second beta-propeller" evidence="6">
    <location>
        <begin position="515"/>
        <end position="877"/>
    </location>
</feature>
<dbReference type="EMBL" id="AP006501">
    <property type="protein sequence ID" value="BAM82707.1"/>
    <property type="molecule type" value="Genomic_DNA"/>
</dbReference>
<dbReference type="Proteomes" id="UP000007014">
    <property type="component" value="Chromosome 19"/>
</dbReference>
<dbReference type="InterPro" id="IPR022100">
    <property type="entry name" value="WDHD1/CFT4_beta-prop_2nd"/>
</dbReference>
<feature type="region of interest" description="Disordered" evidence="5">
    <location>
        <begin position="1037"/>
        <end position="1117"/>
    </location>
</feature>
<evidence type="ECO:0000256" key="5">
    <source>
        <dbReference type="SAM" id="MobiDB-lite"/>
    </source>
</evidence>
<gene>
    <name evidence="8" type="ORF">CYME_CMS062C</name>
</gene>
<dbReference type="eggNOG" id="KOG1274">
    <property type="taxonomic scope" value="Eukaryota"/>
</dbReference>
<dbReference type="GO" id="GO:0006261">
    <property type="term" value="P:DNA-templated DNA replication"/>
    <property type="evidence" value="ECO:0007669"/>
    <property type="project" value="TreeGrafter"/>
</dbReference>
<feature type="region of interest" description="Disordered" evidence="5">
    <location>
        <begin position="1131"/>
        <end position="1162"/>
    </location>
</feature>
<dbReference type="InterPro" id="IPR015943">
    <property type="entry name" value="WD40/YVTN_repeat-like_dom_sf"/>
</dbReference>
<dbReference type="Pfam" id="PF12341">
    <property type="entry name" value="Mcl1_mid"/>
    <property type="match status" value="1"/>
</dbReference>
<name>M1VHB3_CYAM1</name>
<evidence type="ECO:0000313" key="9">
    <source>
        <dbReference type="Proteomes" id="UP000007014"/>
    </source>
</evidence>
<dbReference type="PANTHER" id="PTHR19932">
    <property type="entry name" value="WD REPEAT AND HMG-BOX DNA BINDING PROTEIN"/>
    <property type="match status" value="1"/>
</dbReference>
<organism evidence="8 9">
    <name type="scientific">Cyanidioschyzon merolae (strain NIES-3377 / 10D)</name>
    <name type="common">Unicellular red alga</name>
    <dbReference type="NCBI Taxonomy" id="280699"/>
    <lineage>
        <taxon>Eukaryota</taxon>
        <taxon>Rhodophyta</taxon>
        <taxon>Bangiophyceae</taxon>
        <taxon>Cyanidiales</taxon>
        <taxon>Cyanidiaceae</taxon>
        <taxon>Cyanidioschyzon</taxon>
    </lineage>
</organism>
<feature type="compositionally biased region" description="Low complexity" evidence="5">
    <location>
        <begin position="1100"/>
        <end position="1117"/>
    </location>
</feature>
<reference evidence="8 9" key="1">
    <citation type="journal article" date="2004" name="Nature">
        <title>Genome sequence of the ultrasmall unicellular red alga Cyanidioschyzon merolae 10D.</title>
        <authorList>
            <person name="Matsuzaki M."/>
            <person name="Misumi O."/>
            <person name="Shin-i T."/>
            <person name="Maruyama S."/>
            <person name="Takahara M."/>
            <person name="Miyagishima S."/>
            <person name="Mori T."/>
            <person name="Nishida K."/>
            <person name="Yagisawa F."/>
            <person name="Nishida K."/>
            <person name="Yoshida Y."/>
            <person name="Nishimura Y."/>
            <person name="Nakao S."/>
            <person name="Kobayashi T."/>
            <person name="Momoyama Y."/>
            <person name="Higashiyama T."/>
            <person name="Minoda A."/>
            <person name="Sano M."/>
            <person name="Nomoto H."/>
            <person name="Oishi K."/>
            <person name="Hayashi H."/>
            <person name="Ohta F."/>
            <person name="Nishizaka S."/>
            <person name="Haga S."/>
            <person name="Miura S."/>
            <person name="Morishita T."/>
            <person name="Kabeya Y."/>
            <person name="Terasawa K."/>
            <person name="Suzuki Y."/>
            <person name="Ishii Y."/>
            <person name="Asakawa S."/>
            <person name="Takano H."/>
            <person name="Ohta N."/>
            <person name="Kuroiwa H."/>
            <person name="Tanaka K."/>
            <person name="Shimizu N."/>
            <person name="Sugano S."/>
            <person name="Sato N."/>
            <person name="Nozaki H."/>
            <person name="Ogasawara N."/>
            <person name="Kohara Y."/>
            <person name="Kuroiwa T."/>
        </authorList>
    </citation>
    <scope>NUCLEOTIDE SEQUENCE [LARGE SCALE GENOMIC DNA]</scope>
    <source>
        <strain evidence="8 9">10D</strain>
    </source>
</reference>
<evidence type="ECO:0000259" key="6">
    <source>
        <dbReference type="Pfam" id="PF12341"/>
    </source>
</evidence>
<keyword evidence="9" id="KW-1185">Reference proteome</keyword>
<proteinExistence type="predicted"/>
<dbReference type="GO" id="GO:0006281">
    <property type="term" value="P:DNA repair"/>
    <property type="evidence" value="ECO:0007669"/>
    <property type="project" value="TreeGrafter"/>
</dbReference>
<dbReference type="PANTHER" id="PTHR19932:SF10">
    <property type="entry name" value="WD REPEAT AND HMG-BOX DNA-BINDING PROTEIN 1"/>
    <property type="match status" value="1"/>
</dbReference>
<dbReference type="RefSeq" id="XP_005538743.1">
    <property type="nucleotide sequence ID" value="XM_005538686.1"/>
</dbReference>
<evidence type="ECO:0000256" key="3">
    <source>
        <dbReference type="ARBA" id="ARBA00022737"/>
    </source>
</evidence>
<dbReference type="HOGENOM" id="CLU_275135_0_0_1"/>
<feature type="compositionally biased region" description="Acidic residues" evidence="5">
    <location>
        <begin position="467"/>
        <end position="483"/>
    </location>
</feature>
<dbReference type="GeneID" id="16997408"/>
<sequence>METIVCHPPGTCSLAVGAQSPGAGASPVTFVFTGGSDGRVLGRSVKTDAGNRLSVTKECDWVWEAEPNGPGAVSAIWSLALSPCCSFLVVADDASQVSLVSVSTRETLAVLCRTPVPANYVAFGGAGEYVIVCGREPATVRLVYLDEGPRIDILRPSEEDPAYDEVVQYSVIDLAVDPLGCYFATVHEVPSGQGRATSTARTPAAMANVCLWSVDAQRVIGFGVGRIRHACCARFSPDGQILAVGDRTGRVHFLERDSWENAGYPVFDVQVWARAQCPAGSHVDKPISISTLAWDARSTTRLVVTAKLQEDNGDTIILYDLADAASRQLGVAEAEIRALACCPVSSVTYYLDLLGQLGVVTLPAERGTISSRGSERLSTSLLDNGTVDAHCGHHQSREGAHTGEASTRNAETPGSTTKLVRGTSLQVQTSNSLTFKEAASRPSQGGSTPSDDDSERVSSVSQREPAGETDDDDDDDGNDDSDVGDTTLSSRKRRRFATGLSHGRSSCCCDRTCQQPFQIGSTLDLGAKRRILQWNLTGCLTSLPAGSAVATSEEPARQIELEFSDVSKRSIRFPDRYGFQYGTLNAYGILLGAQSGQGGSDRPALIYYRPHESWSLQSDWIRFLPPQEDPIALCMSKFWVAVATSAQSVHLYSFTGLITDSFHPGLNGSILTMVASENLLCILSRSHGPDGAGEYMLLRIHQNGYVSECLVRGNLPICPAVRARPRAKRLQHLETSRLVWVGLTDTKRDTSSEAADSTSDASEDCALWIYFASGHLFTLRAWTFGCYRSATWNWTHGCHPLSSLQRGSMHLTWHLALTSERTRQALAEADGEEIFDPDRQWFYPLGVKNRVLHGIILPADATSPLPYPRSQLRQVPLERFPWPLAQDSQYSELEQAYLRTVASIRATRSALFDAIAFSRTTTVDGTQYQHSEHEMLEALAQKARELQRQADKTLLYLIEEACEKQRDRRVLDLASRLSSAAAFKVAVQIANRLKRAILAEKITQFAQIRIEELESSKSVVEQLLAAAHADAQANIASERAPSFLAQPSGNDDARRSRSTSDPEEAATGTESHPKRPAIDADAAPSADAPARPEETSSNTAVAAGGPSVRAAAALARKSAHLSARVAERLLQFTQSSPAEKGASRTASSRSLHSLAAWSSNST</sequence>
<dbReference type="AlphaFoldDB" id="M1VHB3"/>
<keyword evidence="2" id="KW-0853">WD repeat</keyword>
<reference evidence="8 9" key="2">
    <citation type="journal article" date="2007" name="BMC Biol.">
        <title>A 100%-complete sequence reveals unusually simple genomic features in the hot-spring red alga Cyanidioschyzon merolae.</title>
        <authorList>
            <person name="Nozaki H."/>
            <person name="Takano H."/>
            <person name="Misumi O."/>
            <person name="Terasawa K."/>
            <person name="Matsuzaki M."/>
            <person name="Maruyama S."/>
            <person name="Nishida K."/>
            <person name="Yagisawa F."/>
            <person name="Yoshida Y."/>
            <person name="Fujiwara T."/>
            <person name="Takio S."/>
            <person name="Tamura K."/>
            <person name="Chung S.J."/>
            <person name="Nakamura S."/>
            <person name="Kuroiwa H."/>
            <person name="Tanaka K."/>
            <person name="Sato N."/>
            <person name="Kuroiwa T."/>
        </authorList>
    </citation>
    <scope>NUCLEOTIDE SEQUENCE [LARGE SCALE GENOMIC DNA]</scope>
    <source>
        <strain evidence="8 9">10D</strain>
    </source>
</reference>
<keyword evidence="4" id="KW-0539">Nucleus</keyword>
<comment type="subcellular location">
    <subcellularLocation>
        <location evidence="1">Nucleus</location>
    </subcellularLocation>
</comment>
<feature type="compositionally biased region" description="Polar residues" evidence="5">
    <location>
        <begin position="404"/>
        <end position="434"/>
    </location>
</feature>
<dbReference type="Gene3D" id="2.130.10.10">
    <property type="entry name" value="YVTN repeat-like/Quinoprotein amine dehydrogenase"/>
    <property type="match status" value="2"/>
</dbReference>
<feature type="domain" description="WDHD1/CFT4 helical bundle" evidence="7">
    <location>
        <begin position="929"/>
        <end position="1012"/>
    </location>
</feature>
<evidence type="ECO:0000313" key="8">
    <source>
        <dbReference type="EMBL" id="BAM82707.1"/>
    </source>
</evidence>
<evidence type="ECO:0000256" key="4">
    <source>
        <dbReference type="ARBA" id="ARBA00023242"/>
    </source>
</evidence>
<evidence type="ECO:0000256" key="1">
    <source>
        <dbReference type="ARBA" id="ARBA00004123"/>
    </source>
</evidence>
<feature type="compositionally biased region" description="Low complexity" evidence="5">
    <location>
        <begin position="1079"/>
        <end position="1089"/>
    </location>
</feature>
<feature type="region of interest" description="Disordered" evidence="5">
    <location>
        <begin position="384"/>
        <end position="490"/>
    </location>
</feature>